<dbReference type="InterPro" id="IPR057043">
    <property type="entry name" value="PARP14_KH_2"/>
</dbReference>
<evidence type="ECO:0000256" key="6">
    <source>
        <dbReference type="ARBA" id="ARBA00024347"/>
    </source>
</evidence>
<comment type="subcellular location">
    <subcellularLocation>
        <location evidence="1">Nucleus</location>
    </subcellularLocation>
</comment>
<evidence type="ECO:0000256" key="4">
    <source>
        <dbReference type="ARBA" id="ARBA00023027"/>
    </source>
</evidence>
<evidence type="ECO:0000256" key="2">
    <source>
        <dbReference type="ARBA" id="ARBA00022676"/>
    </source>
</evidence>
<dbReference type="EC" id="2.4.2.-" evidence="7"/>
<dbReference type="Pfam" id="PF00644">
    <property type="entry name" value="PARP"/>
    <property type="match status" value="1"/>
</dbReference>
<dbReference type="Pfam" id="PF23248">
    <property type="entry name" value="KH_PARP14_2"/>
    <property type="match status" value="1"/>
</dbReference>
<dbReference type="Pfam" id="PF23253">
    <property type="entry name" value="KH_PARP14_6"/>
    <property type="match status" value="1"/>
</dbReference>
<evidence type="ECO:0000256" key="3">
    <source>
        <dbReference type="ARBA" id="ARBA00022679"/>
    </source>
</evidence>
<dbReference type="GO" id="GO:0003950">
    <property type="term" value="F:NAD+ poly-ADP-ribosyltransferase activity"/>
    <property type="evidence" value="ECO:0007669"/>
    <property type="project" value="UniProtKB-UniRule"/>
</dbReference>
<accession>A0A3P9AY93</accession>
<dbReference type="Pfam" id="PF23245">
    <property type="entry name" value="RRM_PARP14_2"/>
    <property type="match status" value="1"/>
</dbReference>
<dbReference type="InterPro" id="IPR012317">
    <property type="entry name" value="Poly(ADP-ribose)pol_cat_dom"/>
</dbReference>
<dbReference type="CDD" id="cd01439">
    <property type="entry name" value="TCCD_inducible_PARP_like"/>
    <property type="match status" value="1"/>
</dbReference>
<dbReference type="GO" id="GO:0070212">
    <property type="term" value="P:protein poly-ADP-ribosylation"/>
    <property type="evidence" value="ECO:0007669"/>
    <property type="project" value="TreeGrafter"/>
</dbReference>
<dbReference type="GO" id="GO:0005634">
    <property type="term" value="C:nucleus"/>
    <property type="evidence" value="ECO:0007669"/>
    <property type="project" value="UniProtKB-SubCell"/>
</dbReference>
<reference evidence="10 11" key="1">
    <citation type="journal article" date="2014" name="Nature">
        <title>The genomic substrate for adaptive radiation in African cichlid fish.</title>
        <authorList>
            <person name="Brawand D."/>
            <person name="Wagner C.E."/>
            <person name="Li Y.I."/>
            <person name="Malinsky M."/>
            <person name="Keller I."/>
            <person name="Fan S."/>
            <person name="Simakov O."/>
            <person name="Ng A.Y."/>
            <person name="Lim Z.W."/>
            <person name="Bezault E."/>
            <person name="Turner-Maier J."/>
            <person name="Johnson J."/>
            <person name="Alcazar R."/>
            <person name="Noh H.J."/>
            <person name="Russell P."/>
            <person name="Aken B."/>
            <person name="Alfoldi J."/>
            <person name="Amemiya C."/>
            <person name="Azzouzi N."/>
            <person name="Baroiller J.F."/>
            <person name="Barloy-Hubler F."/>
            <person name="Berlin A."/>
            <person name="Bloomquist R."/>
            <person name="Carleton K.L."/>
            <person name="Conte M.A."/>
            <person name="D'Cotta H."/>
            <person name="Eshel O."/>
            <person name="Gaffney L."/>
            <person name="Galibert F."/>
            <person name="Gante H.F."/>
            <person name="Gnerre S."/>
            <person name="Greuter L."/>
            <person name="Guyon R."/>
            <person name="Haddad N.S."/>
            <person name="Haerty W."/>
            <person name="Harris R.M."/>
            <person name="Hofmann H.A."/>
            <person name="Hourlier T."/>
            <person name="Hulata G."/>
            <person name="Jaffe D.B."/>
            <person name="Lara M."/>
            <person name="Lee A.P."/>
            <person name="MacCallum I."/>
            <person name="Mwaiko S."/>
            <person name="Nikaido M."/>
            <person name="Nishihara H."/>
            <person name="Ozouf-Costaz C."/>
            <person name="Penman D.J."/>
            <person name="Przybylski D."/>
            <person name="Rakotomanga M."/>
            <person name="Renn S.C.P."/>
            <person name="Ribeiro F.J."/>
            <person name="Ron M."/>
            <person name="Salzburger W."/>
            <person name="Sanchez-Pulido L."/>
            <person name="Santos M.E."/>
            <person name="Searle S."/>
            <person name="Sharpe T."/>
            <person name="Swofford R."/>
            <person name="Tan F.J."/>
            <person name="Williams L."/>
            <person name="Young S."/>
            <person name="Yin S."/>
            <person name="Okada N."/>
            <person name="Kocher T.D."/>
            <person name="Miska E.A."/>
            <person name="Lander E.S."/>
            <person name="Venkatesh B."/>
            <person name="Fernald R.D."/>
            <person name="Meyer A."/>
            <person name="Ponting C.P."/>
            <person name="Streelman J.T."/>
            <person name="Lindblad-Toh K."/>
            <person name="Seehausen O."/>
            <person name="Di Palma F."/>
        </authorList>
    </citation>
    <scope>NUCLEOTIDE SEQUENCE</scope>
</reference>
<feature type="domain" description="Macro" evidence="9">
    <location>
        <begin position="671"/>
        <end position="858"/>
    </location>
</feature>
<dbReference type="SUPFAM" id="SSF56399">
    <property type="entry name" value="ADP-ribosylation"/>
    <property type="match status" value="1"/>
</dbReference>
<sequence>MEGSECPPVTVEGDWTPAQTKALKNKLHIYFQSKKKSSGGDCRVEAEEGAPRAAVYFISPEGECQSFRINRPNKSLLPSLLTDTFFDHVCVFLSDSESSQSCAVVLENVTDNMSTDLLSMLVENISGLDENSYSMERILESNKAVVTFSSPAVVEKICVKKDLELKSITVKVYPYYESLGTALYAKERPTWKMPEPFTERVHHVIWKFLVEKKLSEHINDQMHPHFCRVDLNGPDVKLSPVPEFLRQQGLTAEHVENWMSKAQHAFCRLMSQYTAFICHVNALGWRAAEKDVRSVVKEDAILVLDASKGVLTVAGRADDIKRIRASVENILLKAMSHIERQTNSISEEMILSPAMFYILKQEGLQTAALDISPEMKLSYDEGTQKLTITGLPAEVFETKSWISEKIMNMSKKHQNVPPCLLDFLRTLDPVDLSQDLFTSQGINATYTIENKGLLLLGSSDRALADAESKMMAALAHQIVEVEDQKVLKLPTWGHLKQKLLDTYNLSKKKTVAIEMHPERRNKITVAGFVNPVKEVSHSLKEFIASHSQVLETLHVESCAVVSFIKRKKSKECSSIVKDNHVSVRFYVQKQGISILGARLHVQKAKSCFRELASALFTDTLTVDKPGAKKYFQNQGSIFLSTIMNELRCAVFLRPEIEEEEEAANYEEETKLCYCKVQTISGVLISVSKMDICIFGVDAVVNAANEDLDHIGGLALALLKAAGPQLQRESSDYVAKNGRLRPGDAIITDAYNLPCKHVVHAVGPRFSDFDKKTAVSRLKTAVTESLRQAEMANCSSIALPAISSGIFGFPVDLCAETIAQAVREHCDSPQGLRSLTEIHLVDNNDRTIRVLATAVSKEFSDLGPTMTIPQQAGGKRITTAEGLKIILCKGSIQDQTTDVIVNTISEDMKLNQGAVSKAILSAAGSSLQDAIYSEARRNTLRYGDVVVTDGYNLTCQKVFHAVCPFWDKGGGQSSFTLCLISICQELTSIIRYCLVEAEKRQMASLSFPAIGTGHLSFPRALVSKLLLREIRSYSSSRNPRCLREVVIVVHPSDSQTVDVILSTTLDVYQMQIDQLTFEASSGDITKEASDVIVNSSNQSFNLKAGVSKAILDGAGVTVEQECAQLAQPPAMILTSAGQLPSRNIVHVVGQNDPANIKNTIYSVLKVCEKKKFSSVAFPALGTGASPSEVAEAMVDAVVQFVKRKQPRFVQSVKILIFQTAMLKHFHMSMKKRQEERVEEKSVVSKTEGITLFFNLQAKKRIIEEIRTEQAQKTISDPCISQLSQADMEKLKALQRELTVSIRLDKGAEDQDPEIHLEGLTRDVYTAESTISELVEWQFKDHNGLMVAFDLNTNLTLEEAFKTRENAKIRINNEVYTADPELFTFCSAGTSALPLPSCWEDMKDDLLKLFAVAPASNEYNDVEKELTKTGLNLNIISIERVQNPLLWQNYQIMKKQMEVKNKHTNNERLLFHGTTDTSIHLINKQGFNRSYAGKNAAMYGNGSYFAADPCYSARNYATPDTNGHKRMYQARVLVGDYAQGQQGMITPPPKSGSASDLYDSVTDDAANPTMFIVFNDIQAYPEYLITFT</sequence>
<dbReference type="InterPro" id="IPR057050">
    <property type="entry name" value="RRM_PARP14_2"/>
</dbReference>
<keyword evidence="2 7" id="KW-0328">Glycosyltransferase</keyword>
<evidence type="ECO:0000313" key="11">
    <source>
        <dbReference type="Proteomes" id="UP000265160"/>
    </source>
</evidence>
<keyword evidence="4 7" id="KW-0520">NAD</keyword>
<dbReference type="PROSITE" id="PS51059">
    <property type="entry name" value="PARP_CATALYTIC"/>
    <property type="match status" value="1"/>
</dbReference>
<dbReference type="GeneTree" id="ENSGT00940000165390"/>
<dbReference type="InterPro" id="IPR052056">
    <property type="entry name" value="Mono-ARTD/PARP"/>
</dbReference>
<dbReference type="InterPro" id="IPR037197">
    <property type="entry name" value="WWE_dom_sf"/>
</dbReference>
<dbReference type="Proteomes" id="UP000265160">
    <property type="component" value="LG12"/>
</dbReference>
<dbReference type="SUPFAM" id="SSF52949">
    <property type="entry name" value="Macro domain-like"/>
    <property type="match status" value="3"/>
</dbReference>
<evidence type="ECO:0000256" key="1">
    <source>
        <dbReference type="ARBA" id="ARBA00004123"/>
    </source>
</evidence>
<dbReference type="GO" id="GO:0010629">
    <property type="term" value="P:negative regulation of gene expression"/>
    <property type="evidence" value="ECO:0007669"/>
    <property type="project" value="TreeGrafter"/>
</dbReference>
<dbReference type="Gene3D" id="3.30.720.50">
    <property type="match status" value="1"/>
</dbReference>
<dbReference type="Pfam" id="PF01661">
    <property type="entry name" value="Macro"/>
    <property type="match status" value="3"/>
</dbReference>
<dbReference type="Pfam" id="PF23251">
    <property type="entry name" value="KH_PARP14_4"/>
    <property type="match status" value="1"/>
</dbReference>
<protein>
    <recommendedName>
        <fullName evidence="7">Poly [ADP-ribose] polymerase</fullName>
        <shortName evidence="7">PARP</shortName>
        <ecNumber evidence="7">2.4.2.-</ecNumber>
    </recommendedName>
</protein>
<dbReference type="Ensembl" id="ENSMZET00005002771.1">
    <property type="protein sequence ID" value="ENSMZEP00005002655.1"/>
    <property type="gene ID" value="ENSMZEG00005002061.1"/>
</dbReference>
<dbReference type="InterPro" id="IPR057049">
    <property type="entry name" value="PARP14_KH_8"/>
</dbReference>
<evidence type="ECO:0000256" key="5">
    <source>
        <dbReference type="ARBA" id="ARBA00023242"/>
    </source>
</evidence>
<feature type="domain" description="Macro" evidence="9">
    <location>
        <begin position="871"/>
        <end position="1067"/>
    </location>
</feature>
<dbReference type="InterPro" id="IPR057047">
    <property type="entry name" value="PARP14_KH_5"/>
</dbReference>
<feature type="domain" description="PARP catalytic" evidence="8">
    <location>
        <begin position="1391"/>
        <end position="1586"/>
    </location>
</feature>
<feature type="domain" description="Macro" evidence="9">
    <location>
        <begin position="1063"/>
        <end position="1232"/>
    </location>
</feature>
<dbReference type="PANTHER" id="PTHR14453:SF106">
    <property type="entry name" value="POLY [ADP-RIBOSE] POLYMERASE"/>
    <property type="match status" value="1"/>
</dbReference>
<dbReference type="InterPro" id="IPR057044">
    <property type="entry name" value="PARP14_KH_1"/>
</dbReference>
<dbReference type="GO" id="GO:0005737">
    <property type="term" value="C:cytoplasm"/>
    <property type="evidence" value="ECO:0007669"/>
    <property type="project" value="TreeGrafter"/>
</dbReference>
<evidence type="ECO:0000259" key="8">
    <source>
        <dbReference type="PROSITE" id="PS51059"/>
    </source>
</evidence>
<dbReference type="CDD" id="cd02907">
    <property type="entry name" value="Macro_Af1521_BAL-like"/>
    <property type="match status" value="1"/>
</dbReference>
<dbReference type="PROSITE" id="PS51154">
    <property type="entry name" value="MACRO"/>
    <property type="match status" value="3"/>
</dbReference>
<name>A0A3P9AY93_9CICH</name>
<dbReference type="FunFam" id="3.90.228.10:FF:000008">
    <property type="entry name" value="Poly [ADP-ribose] polymerase"/>
    <property type="match status" value="1"/>
</dbReference>
<dbReference type="InterPro" id="IPR012677">
    <property type="entry name" value="Nucleotide-bd_a/b_plait_sf"/>
</dbReference>
<dbReference type="Pfam" id="PF23254">
    <property type="entry name" value="KH_PARP14_8"/>
    <property type="match status" value="1"/>
</dbReference>
<comment type="similarity">
    <text evidence="6">Belongs to the ARTD/PARP family.</text>
</comment>
<dbReference type="InterPro" id="IPR057045">
    <property type="entry name" value="PARP14_KH_3"/>
</dbReference>
<dbReference type="STRING" id="106582.ENSMZEP00005002655"/>
<dbReference type="PANTHER" id="PTHR14453">
    <property type="entry name" value="PARP/ZINC FINGER CCCH TYPE DOMAIN CONTAINING PROTEIN"/>
    <property type="match status" value="1"/>
</dbReference>
<dbReference type="SMART" id="SM00506">
    <property type="entry name" value="A1pp"/>
    <property type="match status" value="3"/>
</dbReference>
<evidence type="ECO:0000256" key="7">
    <source>
        <dbReference type="RuleBase" id="RU362114"/>
    </source>
</evidence>
<dbReference type="Pfam" id="PF23249">
    <property type="entry name" value="KH_PARP14_3"/>
    <property type="match status" value="1"/>
</dbReference>
<reference evidence="10" key="2">
    <citation type="submission" date="2025-08" db="UniProtKB">
        <authorList>
            <consortium name="Ensembl"/>
        </authorList>
    </citation>
    <scope>IDENTIFICATION</scope>
</reference>
<dbReference type="GO" id="GO:1990404">
    <property type="term" value="F:NAD+-protein mono-ADP-ribosyltransferase activity"/>
    <property type="evidence" value="ECO:0007669"/>
    <property type="project" value="TreeGrafter"/>
</dbReference>
<proteinExistence type="inferred from homology"/>
<reference evidence="10" key="3">
    <citation type="submission" date="2025-09" db="UniProtKB">
        <authorList>
            <consortium name="Ensembl"/>
        </authorList>
    </citation>
    <scope>IDENTIFICATION</scope>
</reference>
<keyword evidence="3 7" id="KW-0808">Transferase</keyword>
<dbReference type="InterPro" id="IPR043472">
    <property type="entry name" value="Macro_dom-like"/>
</dbReference>
<dbReference type="Pfam" id="PF23252">
    <property type="entry name" value="KH_PARP14_5"/>
    <property type="match status" value="1"/>
</dbReference>
<dbReference type="InterPro" id="IPR057046">
    <property type="entry name" value="PARP14_KH_4"/>
</dbReference>
<dbReference type="Gene3D" id="3.40.220.10">
    <property type="entry name" value="Leucine Aminopeptidase, subunit E, domain 1"/>
    <property type="match status" value="3"/>
</dbReference>
<dbReference type="GO" id="GO:0003714">
    <property type="term" value="F:transcription corepressor activity"/>
    <property type="evidence" value="ECO:0007669"/>
    <property type="project" value="TreeGrafter"/>
</dbReference>
<organism evidence="10 11">
    <name type="scientific">Maylandia zebra</name>
    <name type="common">zebra mbuna</name>
    <dbReference type="NCBI Taxonomy" id="106582"/>
    <lineage>
        <taxon>Eukaryota</taxon>
        <taxon>Metazoa</taxon>
        <taxon>Chordata</taxon>
        <taxon>Craniata</taxon>
        <taxon>Vertebrata</taxon>
        <taxon>Euteleostomi</taxon>
        <taxon>Actinopterygii</taxon>
        <taxon>Neopterygii</taxon>
        <taxon>Teleostei</taxon>
        <taxon>Neoteleostei</taxon>
        <taxon>Acanthomorphata</taxon>
        <taxon>Ovalentaria</taxon>
        <taxon>Cichlomorphae</taxon>
        <taxon>Cichliformes</taxon>
        <taxon>Cichlidae</taxon>
        <taxon>African cichlids</taxon>
        <taxon>Pseudocrenilabrinae</taxon>
        <taxon>Haplochromini</taxon>
        <taxon>Maylandia</taxon>
        <taxon>Maylandia zebra complex</taxon>
    </lineage>
</organism>
<evidence type="ECO:0000313" key="10">
    <source>
        <dbReference type="Ensembl" id="ENSMZEP00005002655.1"/>
    </source>
</evidence>
<dbReference type="InterPro" id="IPR057051">
    <property type="entry name" value="PARP14_RPM_1"/>
</dbReference>
<dbReference type="Pfam" id="PF23222">
    <property type="entry name" value="RRM_PARP14_1"/>
    <property type="match status" value="1"/>
</dbReference>
<dbReference type="Pfam" id="PF23084">
    <property type="entry name" value="KH_PARP14_1"/>
    <property type="match status" value="1"/>
</dbReference>
<dbReference type="Gene3D" id="3.90.228.10">
    <property type="match status" value="1"/>
</dbReference>
<dbReference type="Gene3D" id="3.30.70.330">
    <property type="match status" value="1"/>
</dbReference>
<keyword evidence="5" id="KW-0539">Nucleus</keyword>
<evidence type="ECO:0000259" key="9">
    <source>
        <dbReference type="PROSITE" id="PS51154"/>
    </source>
</evidence>
<dbReference type="SUPFAM" id="SSF117839">
    <property type="entry name" value="WWE domain"/>
    <property type="match status" value="1"/>
</dbReference>
<dbReference type="InterPro" id="IPR057048">
    <property type="entry name" value="PARP14_KH_6"/>
</dbReference>
<keyword evidence="11" id="KW-1185">Reference proteome</keyword>
<dbReference type="InterPro" id="IPR002589">
    <property type="entry name" value="Macro_dom"/>
</dbReference>